<evidence type="ECO:0000256" key="2">
    <source>
        <dbReference type="ARBA" id="ARBA00012438"/>
    </source>
</evidence>
<organism evidence="9 10">
    <name type="scientific">Streptomyces broussonetiae</name>
    <dbReference type="NCBI Taxonomy" id="2686304"/>
    <lineage>
        <taxon>Bacteria</taxon>
        <taxon>Bacillati</taxon>
        <taxon>Actinomycetota</taxon>
        <taxon>Actinomycetes</taxon>
        <taxon>Kitasatosporales</taxon>
        <taxon>Streptomycetaceae</taxon>
        <taxon>Streptomyces</taxon>
    </lineage>
</organism>
<dbReference type="InterPro" id="IPR050428">
    <property type="entry name" value="TCS_sensor_his_kinase"/>
</dbReference>
<evidence type="ECO:0000259" key="8">
    <source>
        <dbReference type="Pfam" id="PF02518"/>
    </source>
</evidence>
<keyword evidence="7" id="KW-0812">Transmembrane</keyword>
<sequence>MTVPSLVLTAVLAVVLAAWALVPEQVTVSRAVAGVGTGVVVVLLVGLIRVRSAARAVCLAQEQAAQRLVGAVGAIGNGVQRVVEDLRRGSAPSPVDGPAGGWAVDSGQAPHTPGSVGGGEADAFTGVERALGQLQAQMVRSVREAHEQSQLAIRHVMFRHIARREHVLIMRLLDALEDLQGQIKSAALLNRVFQIDNMAVRLRRMVDSLAILGGESASAVRRPVPVTSVLRGAVQAIEQYDRARVSGSEPALALPGHVAPDVTNLLAELVENATVCSPPATTVVLRAERVAAGLVVEVTDRGKGLSPEHRQQVNTLLAAPHTIDFSAQLEDGRLGLLVVGMTAQRHRILVRLDSNLMGGTTAMVVIPHELLVDTAPPPEIPFPEQPVQQADRPAPMAAPPASVSGGVTARGLPQRHPARPAAAPEPQPGDLPLLPVRPASLDTVPEAPGAAVGGPAAVTHRPHLAGQFRHGHQRSAAADKATPFPAPTSSE</sequence>
<evidence type="ECO:0000313" key="9">
    <source>
        <dbReference type="EMBL" id="MFB8777973.1"/>
    </source>
</evidence>
<feature type="compositionally biased region" description="Low complexity" evidence="6">
    <location>
        <begin position="444"/>
        <end position="458"/>
    </location>
</feature>
<accession>A0ABV5EM89</accession>
<evidence type="ECO:0000256" key="3">
    <source>
        <dbReference type="ARBA" id="ARBA00022553"/>
    </source>
</evidence>
<dbReference type="Gene3D" id="3.30.565.10">
    <property type="entry name" value="Histidine kinase-like ATPase, C-terminal domain"/>
    <property type="match status" value="1"/>
</dbReference>
<comment type="caution">
    <text evidence="9">The sequence shown here is derived from an EMBL/GenBank/DDBJ whole genome shotgun (WGS) entry which is preliminary data.</text>
</comment>
<dbReference type="RefSeq" id="WP_376736401.1">
    <property type="nucleotide sequence ID" value="NZ_JAYMRP010000065.1"/>
</dbReference>
<proteinExistence type="predicted"/>
<dbReference type="Pfam" id="PF02518">
    <property type="entry name" value="HATPase_c"/>
    <property type="match status" value="1"/>
</dbReference>
<dbReference type="SUPFAM" id="SSF55874">
    <property type="entry name" value="ATPase domain of HSP90 chaperone/DNA topoisomerase II/histidine kinase"/>
    <property type="match status" value="1"/>
</dbReference>
<keyword evidence="7" id="KW-1133">Transmembrane helix</keyword>
<keyword evidence="3" id="KW-0597">Phosphoprotein</keyword>
<evidence type="ECO:0000256" key="4">
    <source>
        <dbReference type="ARBA" id="ARBA00022679"/>
    </source>
</evidence>
<dbReference type="GO" id="GO:0005524">
    <property type="term" value="F:ATP binding"/>
    <property type="evidence" value="ECO:0007669"/>
    <property type="project" value="UniProtKB-KW"/>
</dbReference>
<evidence type="ECO:0000256" key="7">
    <source>
        <dbReference type="SAM" id="Phobius"/>
    </source>
</evidence>
<dbReference type="Proteomes" id="UP001585080">
    <property type="component" value="Unassembled WGS sequence"/>
</dbReference>
<keyword evidence="4" id="KW-0808">Transferase</keyword>
<feature type="domain" description="Histidine kinase/HSP90-like ATPase" evidence="8">
    <location>
        <begin position="261"/>
        <end position="368"/>
    </location>
</feature>
<feature type="transmembrane region" description="Helical" evidence="7">
    <location>
        <begin position="30"/>
        <end position="48"/>
    </location>
</feature>
<feature type="region of interest" description="Disordered" evidence="6">
    <location>
        <begin position="90"/>
        <end position="120"/>
    </location>
</feature>
<keyword evidence="9" id="KW-0067">ATP-binding</keyword>
<protein>
    <recommendedName>
        <fullName evidence="2">histidine kinase</fullName>
        <ecNumber evidence="2">2.7.13.3</ecNumber>
    </recommendedName>
</protein>
<reference evidence="9 10" key="1">
    <citation type="submission" date="2024-01" db="EMBL/GenBank/DDBJ databases">
        <title>Genome mining of biosynthetic gene clusters to explore secondary metabolites of Streptomyces sp.</title>
        <authorList>
            <person name="Baig A."/>
            <person name="Ajitkumar Shintre N."/>
            <person name="Kumar H."/>
            <person name="Anbarasu A."/>
            <person name="Ramaiah S."/>
        </authorList>
    </citation>
    <scope>NUCLEOTIDE SEQUENCE [LARGE SCALE GENOMIC DNA]</scope>
    <source>
        <strain evidence="9 10">A57</strain>
    </source>
</reference>
<dbReference type="EC" id="2.7.13.3" evidence="2"/>
<feature type="compositionally biased region" description="Low complexity" evidence="6">
    <location>
        <begin position="385"/>
        <end position="401"/>
    </location>
</feature>
<keyword evidence="7" id="KW-0472">Membrane</keyword>
<evidence type="ECO:0000256" key="5">
    <source>
        <dbReference type="ARBA" id="ARBA00022777"/>
    </source>
</evidence>
<dbReference type="InterPro" id="IPR003594">
    <property type="entry name" value="HATPase_dom"/>
</dbReference>
<dbReference type="PANTHER" id="PTHR45436:SF5">
    <property type="entry name" value="SENSOR HISTIDINE KINASE TRCS"/>
    <property type="match status" value="1"/>
</dbReference>
<keyword evidence="5" id="KW-0418">Kinase</keyword>
<comment type="catalytic activity">
    <reaction evidence="1">
        <text>ATP + protein L-histidine = ADP + protein N-phospho-L-histidine.</text>
        <dbReference type="EC" id="2.7.13.3"/>
    </reaction>
</comment>
<dbReference type="PANTHER" id="PTHR45436">
    <property type="entry name" value="SENSOR HISTIDINE KINASE YKOH"/>
    <property type="match status" value="1"/>
</dbReference>
<dbReference type="EMBL" id="JAYMRP010000065">
    <property type="protein sequence ID" value="MFB8777973.1"/>
    <property type="molecule type" value="Genomic_DNA"/>
</dbReference>
<feature type="region of interest" description="Disordered" evidence="6">
    <location>
        <begin position="376"/>
        <end position="491"/>
    </location>
</feature>
<evidence type="ECO:0000256" key="6">
    <source>
        <dbReference type="SAM" id="MobiDB-lite"/>
    </source>
</evidence>
<keyword evidence="9" id="KW-0547">Nucleotide-binding</keyword>
<keyword evidence="10" id="KW-1185">Reference proteome</keyword>
<evidence type="ECO:0000256" key="1">
    <source>
        <dbReference type="ARBA" id="ARBA00000085"/>
    </source>
</evidence>
<gene>
    <name evidence="9" type="ORF">VSS16_35610</name>
</gene>
<dbReference type="InterPro" id="IPR036890">
    <property type="entry name" value="HATPase_C_sf"/>
</dbReference>
<evidence type="ECO:0000313" key="10">
    <source>
        <dbReference type="Proteomes" id="UP001585080"/>
    </source>
</evidence>
<name>A0ABV5EM89_9ACTN</name>